<feature type="signal peptide" evidence="1">
    <location>
        <begin position="1"/>
        <end position="19"/>
    </location>
</feature>
<feature type="chain" id="PRO_5007125583" description="Glycosyl hydrolase" evidence="1">
    <location>
        <begin position="20"/>
        <end position="98"/>
    </location>
</feature>
<reference evidence="2 4" key="1">
    <citation type="submission" date="2015-11" db="EMBL/GenBank/DDBJ databases">
        <title>Expanding the genomic diversity of Burkholderia species for the development of highly accurate diagnostics.</title>
        <authorList>
            <person name="Sahl J."/>
            <person name="Keim P."/>
            <person name="Wagner D."/>
        </authorList>
    </citation>
    <scope>NUCLEOTIDE SEQUENCE [LARGE SCALE GENOMIC DNA]</scope>
    <source>
        <strain evidence="2 4">MSMB782WGS</strain>
    </source>
</reference>
<dbReference type="InterPro" id="IPR036278">
    <property type="entry name" value="Sialidase_sf"/>
</dbReference>
<evidence type="ECO:0000313" key="3">
    <source>
        <dbReference type="EMBL" id="KWZ58098.1"/>
    </source>
</evidence>
<dbReference type="EMBL" id="LPLU01000050">
    <property type="protein sequence ID" value="KWK78978.1"/>
    <property type="molecule type" value="Genomic_DNA"/>
</dbReference>
<organism evidence="2 4">
    <name type="scientific">Burkholderia ubonensis</name>
    <dbReference type="NCBI Taxonomy" id="101571"/>
    <lineage>
        <taxon>Bacteria</taxon>
        <taxon>Pseudomonadati</taxon>
        <taxon>Pseudomonadota</taxon>
        <taxon>Betaproteobacteria</taxon>
        <taxon>Burkholderiales</taxon>
        <taxon>Burkholderiaceae</taxon>
        <taxon>Burkholderia</taxon>
        <taxon>Burkholderia cepacia complex</taxon>
    </lineage>
</organism>
<dbReference type="AlphaFoldDB" id="A0A106ALM7"/>
<reference evidence="3 5" key="2">
    <citation type="submission" date="2015-11" db="EMBL/GenBank/DDBJ databases">
        <authorList>
            <person name="Sahl J."/>
            <person name="Wagner D."/>
            <person name="Keim P."/>
        </authorList>
    </citation>
    <scope>NUCLEOTIDE SEQUENCE [LARGE SCALE GENOMIC DNA]</scope>
    <source>
        <strain evidence="3 5">MSMB1157</strain>
    </source>
</reference>
<evidence type="ECO:0000313" key="5">
    <source>
        <dbReference type="Proteomes" id="UP000070119"/>
    </source>
</evidence>
<sequence length="98" mass="10022">MIKTLVACAALCAAAEAFAPFHGSVADRTAKPTHARTEPSDTPRAGARIAAVDANGVVLVSDDDGKTWRQAPRVPVSATLPAVAVGDARFGLAGLFTH</sequence>
<dbReference type="Proteomes" id="UP000070119">
    <property type="component" value="Unassembled WGS sequence"/>
</dbReference>
<dbReference type="EMBL" id="LNJU01000004">
    <property type="protein sequence ID" value="KWZ58098.1"/>
    <property type="molecule type" value="Genomic_DNA"/>
</dbReference>
<evidence type="ECO:0000313" key="4">
    <source>
        <dbReference type="Proteomes" id="UP000065504"/>
    </source>
</evidence>
<dbReference type="RefSeq" id="WP_059641330.1">
    <property type="nucleotide sequence ID" value="NZ_LNJU01000004.1"/>
</dbReference>
<proteinExistence type="predicted"/>
<accession>A0A106ALM7</accession>
<comment type="caution">
    <text evidence="2">The sequence shown here is derived from an EMBL/GenBank/DDBJ whole genome shotgun (WGS) entry which is preliminary data.</text>
</comment>
<dbReference type="Proteomes" id="UP000065504">
    <property type="component" value="Unassembled WGS sequence"/>
</dbReference>
<dbReference type="SUPFAM" id="SSF50939">
    <property type="entry name" value="Sialidases"/>
    <property type="match status" value="1"/>
</dbReference>
<gene>
    <name evidence="3" type="ORF">WK57_22005</name>
    <name evidence="2" type="ORF">WM16_09100</name>
</gene>
<evidence type="ECO:0000313" key="2">
    <source>
        <dbReference type="EMBL" id="KWK78978.1"/>
    </source>
</evidence>
<evidence type="ECO:0000256" key="1">
    <source>
        <dbReference type="SAM" id="SignalP"/>
    </source>
</evidence>
<evidence type="ECO:0008006" key="6">
    <source>
        <dbReference type="Google" id="ProtNLM"/>
    </source>
</evidence>
<protein>
    <recommendedName>
        <fullName evidence="6">Glycosyl hydrolase</fullName>
    </recommendedName>
</protein>
<name>A0A106ALM7_9BURK</name>
<keyword evidence="1" id="KW-0732">Signal</keyword>